<gene>
    <name evidence="2" type="ORF">ABR189_06310</name>
</gene>
<dbReference type="RefSeq" id="WP_354659612.1">
    <property type="nucleotide sequence ID" value="NZ_JBEXAC010000001.1"/>
</dbReference>
<evidence type="ECO:0000313" key="2">
    <source>
        <dbReference type="EMBL" id="MET6996971.1"/>
    </source>
</evidence>
<keyword evidence="1" id="KW-0812">Transmembrane</keyword>
<proteinExistence type="predicted"/>
<dbReference type="Proteomes" id="UP001549749">
    <property type="component" value="Unassembled WGS sequence"/>
</dbReference>
<evidence type="ECO:0000313" key="3">
    <source>
        <dbReference type="Proteomes" id="UP001549749"/>
    </source>
</evidence>
<evidence type="ECO:0000256" key="1">
    <source>
        <dbReference type="SAM" id="Phobius"/>
    </source>
</evidence>
<sequence>MNLDELKDAWGKDVPPDMTLPVSAALQGQTSSAINRIRGNMRWEFFITLIGYVIMGFLLLSRSQAPLFLIAGGAALFILLLQNGYYFFRFYLFYRTMSRYDFNMRESVRKVVYELELNTEVYKTYNFCIIPLTIIIVITILGGKGLADYLLHLLTVGFSVTPVVVLWGIVTLFFSLAITHVCINLHIHLRYGKYIAALKTVVHELENEA</sequence>
<feature type="transmembrane region" description="Helical" evidence="1">
    <location>
        <begin position="43"/>
        <end position="61"/>
    </location>
</feature>
<dbReference type="EMBL" id="JBEXAC010000001">
    <property type="protein sequence ID" value="MET6996971.1"/>
    <property type="molecule type" value="Genomic_DNA"/>
</dbReference>
<comment type="caution">
    <text evidence="2">The sequence shown here is derived from an EMBL/GenBank/DDBJ whole genome shotgun (WGS) entry which is preliminary data.</text>
</comment>
<accession>A0ABV2T1S5</accession>
<keyword evidence="1" id="KW-1133">Transmembrane helix</keyword>
<keyword evidence="3" id="KW-1185">Reference proteome</keyword>
<feature type="transmembrane region" description="Helical" evidence="1">
    <location>
        <begin position="67"/>
        <end position="88"/>
    </location>
</feature>
<reference evidence="2 3" key="1">
    <citation type="submission" date="2024-06" db="EMBL/GenBank/DDBJ databases">
        <title>Chitinophaga defluvii sp. nov., isolated from municipal sewage.</title>
        <authorList>
            <person name="Zhang L."/>
        </authorList>
    </citation>
    <scope>NUCLEOTIDE SEQUENCE [LARGE SCALE GENOMIC DNA]</scope>
    <source>
        <strain evidence="2 3">H8</strain>
    </source>
</reference>
<feature type="transmembrane region" description="Helical" evidence="1">
    <location>
        <begin position="124"/>
        <end position="143"/>
    </location>
</feature>
<organism evidence="2 3">
    <name type="scientific">Chitinophaga defluvii</name>
    <dbReference type="NCBI Taxonomy" id="3163343"/>
    <lineage>
        <taxon>Bacteria</taxon>
        <taxon>Pseudomonadati</taxon>
        <taxon>Bacteroidota</taxon>
        <taxon>Chitinophagia</taxon>
        <taxon>Chitinophagales</taxon>
        <taxon>Chitinophagaceae</taxon>
        <taxon>Chitinophaga</taxon>
    </lineage>
</organism>
<keyword evidence="1" id="KW-0472">Membrane</keyword>
<protein>
    <submittedName>
        <fullName evidence="2">Uncharacterized protein</fullName>
    </submittedName>
</protein>
<name>A0ABV2T1S5_9BACT</name>
<feature type="transmembrane region" description="Helical" evidence="1">
    <location>
        <begin position="163"/>
        <end position="183"/>
    </location>
</feature>